<evidence type="ECO:0000256" key="8">
    <source>
        <dbReference type="ARBA" id="ARBA00022833"/>
    </source>
</evidence>
<dbReference type="GO" id="GO:0008270">
    <property type="term" value="F:zinc ion binding"/>
    <property type="evidence" value="ECO:0007669"/>
    <property type="project" value="UniProtKB-UniRule"/>
</dbReference>
<organism evidence="19 21">
    <name type="scientific">Leuconostoc gasicomitatum</name>
    <dbReference type="NCBI Taxonomy" id="115778"/>
    <lineage>
        <taxon>Bacteria</taxon>
        <taxon>Bacillati</taxon>
        <taxon>Bacillota</taxon>
        <taxon>Bacilli</taxon>
        <taxon>Lactobacillales</taxon>
        <taxon>Lactobacillaceae</taxon>
        <taxon>Leuconostoc</taxon>
        <taxon>Leuconostoc gelidum group</taxon>
    </lineage>
</organism>
<evidence type="ECO:0000256" key="12">
    <source>
        <dbReference type="ARBA" id="ARBA00023268"/>
    </source>
</evidence>
<dbReference type="Gene3D" id="1.10.8.50">
    <property type="match status" value="1"/>
</dbReference>
<dbReference type="InterPro" id="IPR000214">
    <property type="entry name" value="Znf_DNA_glyclase/AP_lyase"/>
</dbReference>
<comment type="cofactor">
    <cofactor evidence="15">
        <name>Zn(2+)</name>
        <dbReference type="ChEBI" id="CHEBI:29105"/>
    </cofactor>
    <text evidence="15">Binds 1 zinc ion per subunit.</text>
</comment>
<dbReference type="PROSITE" id="PS01242">
    <property type="entry name" value="ZF_FPG_1"/>
    <property type="match status" value="1"/>
</dbReference>
<comment type="caution">
    <text evidence="19">The sequence shown here is derived from an EMBL/GenBank/DDBJ whole genome shotgun (WGS) entry which is preliminary data.</text>
</comment>
<evidence type="ECO:0000256" key="10">
    <source>
        <dbReference type="ARBA" id="ARBA00023204"/>
    </source>
</evidence>
<dbReference type="InterPro" id="IPR015886">
    <property type="entry name" value="H2TH_FPG"/>
</dbReference>
<dbReference type="GeneID" id="34302003"/>
<feature type="active site" description="Proton donor; for delta-elimination activity" evidence="15">
    <location>
        <position position="264"/>
    </location>
</feature>
<dbReference type="InterPro" id="IPR010663">
    <property type="entry name" value="Znf_FPG/IleRS"/>
</dbReference>
<feature type="domain" description="FPG-type" evidence="16">
    <location>
        <begin position="240"/>
        <end position="274"/>
    </location>
</feature>
<dbReference type="InterPro" id="IPR012319">
    <property type="entry name" value="FPG_cat"/>
</dbReference>
<feature type="active site" description="Proton donor; for beta-elimination activity" evidence="15">
    <location>
        <position position="58"/>
    </location>
</feature>
<evidence type="ECO:0000256" key="14">
    <source>
        <dbReference type="ARBA" id="ARBA00044632"/>
    </source>
</evidence>
<feature type="domain" description="Formamidopyrimidine-DNA glycosylase catalytic" evidence="17">
    <location>
        <begin position="2"/>
        <end position="114"/>
    </location>
</feature>
<dbReference type="SUPFAM" id="SSF46946">
    <property type="entry name" value="S13-like H2TH domain"/>
    <property type="match status" value="1"/>
</dbReference>
<feature type="binding site" evidence="15">
    <location>
        <position position="92"/>
    </location>
    <ligand>
        <name>DNA</name>
        <dbReference type="ChEBI" id="CHEBI:16991"/>
    </ligand>
</feature>
<dbReference type="SUPFAM" id="SSF57716">
    <property type="entry name" value="Glucocorticoid receptor-like (DNA-binding domain)"/>
    <property type="match status" value="1"/>
</dbReference>
<comment type="similarity">
    <text evidence="2 15">Belongs to the FPG family.</text>
</comment>
<evidence type="ECO:0000313" key="18">
    <source>
        <dbReference type="EMBL" id="CUW11398.1"/>
    </source>
</evidence>
<dbReference type="AlphaFoldDB" id="A0A9Q3XUE7"/>
<dbReference type="FunFam" id="1.10.8.50:FF:000003">
    <property type="entry name" value="Formamidopyrimidine-DNA glycosylase"/>
    <property type="match status" value="1"/>
</dbReference>
<reference evidence="19" key="2">
    <citation type="submission" date="2021-05" db="EMBL/GenBank/DDBJ databases">
        <title>Pangenome of Leuconostoc gelidum warrants species status for Leuconostoc gelidum subsp. gasicomitatum.</title>
        <authorList>
            <person name="Johansson P."/>
            <person name="Sade E."/>
            <person name="Hultman J."/>
            <person name="Auvinen P."/>
            <person name="Bjorkroth J."/>
        </authorList>
    </citation>
    <scope>NUCLEOTIDE SEQUENCE</scope>
    <source>
        <strain evidence="19">A.21.4</strain>
    </source>
</reference>
<evidence type="ECO:0000259" key="17">
    <source>
        <dbReference type="PROSITE" id="PS51068"/>
    </source>
</evidence>
<dbReference type="CDD" id="cd08966">
    <property type="entry name" value="EcFpg-like_N"/>
    <property type="match status" value="1"/>
</dbReference>
<evidence type="ECO:0000256" key="3">
    <source>
        <dbReference type="ARBA" id="ARBA00011245"/>
    </source>
</evidence>
<evidence type="ECO:0000313" key="21">
    <source>
        <dbReference type="Proteomes" id="UP000752647"/>
    </source>
</evidence>
<feature type="active site" description="Schiff-base intermediate with DNA" evidence="15">
    <location>
        <position position="2"/>
    </location>
</feature>
<dbReference type="EC" id="3.2.2.23" evidence="15"/>
<evidence type="ECO:0000256" key="7">
    <source>
        <dbReference type="ARBA" id="ARBA00022801"/>
    </source>
</evidence>
<dbReference type="GO" id="GO:0003684">
    <property type="term" value="F:damaged DNA binding"/>
    <property type="evidence" value="ECO:0007669"/>
    <property type="project" value="InterPro"/>
</dbReference>
<dbReference type="Pfam" id="PF01149">
    <property type="entry name" value="Fapy_DNA_glyco"/>
    <property type="match status" value="1"/>
</dbReference>
<comment type="subunit">
    <text evidence="3 15">Monomer.</text>
</comment>
<feature type="binding site" evidence="15">
    <location>
        <position position="111"/>
    </location>
    <ligand>
        <name>DNA</name>
        <dbReference type="ChEBI" id="CHEBI:16991"/>
    </ligand>
</feature>
<dbReference type="Proteomes" id="UP000199271">
    <property type="component" value="Unassembled WGS sequence"/>
</dbReference>
<keyword evidence="5 15" id="KW-0227">DNA damage</keyword>
<dbReference type="PROSITE" id="PS51068">
    <property type="entry name" value="FPG_CAT"/>
    <property type="match status" value="1"/>
</dbReference>
<dbReference type="GO" id="GO:0003690">
    <property type="term" value="F:double-stranded DNA binding"/>
    <property type="evidence" value="ECO:0007669"/>
    <property type="project" value="UniProtKB-ARBA"/>
</dbReference>
<evidence type="ECO:0000313" key="20">
    <source>
        <dbReference type="Proteomes" id="UP000199271"/>
    </source>
</evidence>
<keyword evidence="10 15" id="KW-0234">DNA repair</keyword>
<dbReference type="EMBL" id="FBSY01000007">
    <property type="protein sequence ID" value="CUW11398.1"/>
    <property type="molecule type" value="Genomic_DNA"/>
</dbReference>
<keyword evidence="7 15" id="KW-0378">Hydrolase</keyword>
<comment type="catalytic activity">
    <reaction evidence="14 15">
        <text>2'-deoxyribonucleotide-(2'-deoxyribose 5'-phosphate)-2'-deoxyribonucleotide-DNA = a 3'-end 2'-deoxyribonucleotide-(2,3-dehydro-2,3-deoxyribose 5'-phosphate)-DNA + a 5'-end 5'-phospho-2'-deoxyribonucleoside-DNA + H(+)</text>
        <dbReference type="Rhea" id="RHEA:66592"/>
        <dbReference type="Rhea" id="RHEA-COMP:13180"/>
        <dbReference type="Rhea" id="RHEA-COMP:16897"/>
        <dbReference type="Rhea" id="RHEA-COMP:17067"/>
        <dbReference type="ChEBI" id="CHEBI:15378"/>
        <dbReference type="ChEBI" id="CHEBI:136412"/>
        <dbReference type="ChEBI" id="CHEBI:157695"/>
        <dbReference type="ChEBI" id="CHEBI:167181"/>
        <dbReference type="EC" id="4.2.99.18"/>
    </reaction>
</comment>
<dbReference type="OMA" id="WMNRSSY"/>
<dbReference type="GO" id="GO:0034039">
    <property type="term" value="F:8-oxo-7,8-dihydroguanine DNA N-glycosylase activity"/>
    <property type="evidence" value="ECO:0007669"/>
    <property type="project" value="TreeGrafter"/>
</dbReference>
<dbReference type="GO" id="GO:0006284">
    <property type="term" value="P:base-excision repair"/>
    <property type="evidence" value="ECO:0007669"/>
    <property type="project" value="InterPro"/>
</dbReference>
<dbReference type="InterPro" id="IPR015887">
    <property type="entry name" value="DNA_glyclase_Znf_dom_DNA_BS"/>
</dbReference>
<dbReference type="RefSeq" id="WP_010382833.1">
    <property type="nucleotide sequence ID" value="NZ_BPKT01000007.1"/>
</dbReference>
<comment type="function">
    <text evidence="15">Involved in base excision repair of DNA damaged by oxidation or by mutagenic agents. Acts as DNA glycosylase that recognizes and removes damaged bases. Has a preference for oxidized purines, such as 7,8-dihydro-8-oxoguanine (8-oxoG). Has AP (apurinic/apyrimidinic) lyase activity and introduces nicks in the DNA strand. Cleaves the DNA backbone by beta-delta elimination to generate a single-strand break at the site of the removed base with both 3'- and 5'-phosphates.</text>
</comment>
<dbReference type="PROSITE" id="PS51066">
    <property type="entry name" value="ZF_FPG_2"/>
    <property type="match status" value="1"/>
</dbReference>
<evidence type="ECO:0000256" key="15">
    <source>
        <dbReference type="HAMAP-Rule" id="MF_00103"/>
    </source>
</evidence>
<dbReference type="SMART" id="SM00898">
    <property type="entry name" value="Fapy_DNA_glyco"/>
    <property type="match status" value="1"/>
</dbReference>
<dbReference type="NCBIfam" id="TIGR00577">
    <property type="entry name" value="fpg"/>
    <property type="match status" value="1"/>
</dbReference>
<evidence type="ECO:0000256" key="2">
    <source>
        <dbReference type="ARBA" id="ARBA00009409"/>
    </source>
</evidence>
<reference evidence="18 20" key="1">
    <citation type="submission" date="2015-12" db="EMBL/GenBank/DDBJ databases">
        <authorList>
            <person name="Andreevskaya M."/>
        </authorList>
    </citation>
    <scope>NUCLEOTIDE SEQUENCE [LARGE SCALE GENOMIC DNA]</scope>
    <source>
        <strain evidence="18 20">C122c</strain>
    </source>
</reference>
<keyword evidence="9 15" id="KW-0238">DNA-binding</keyword>
<dbReference type="EC" id="4.2.99.18" evidence="15"/>
<dbReference type="Pfam" id="PF06827">
    <property type="entry name" value="zf-FPG_IleRS"/>
    <property type="match status" value="1"/>
</dbReference>
<dbReference type="Gene3D" id="3.20.190.10">
    <property type="entry name" value="MutM-like, N-terminal"/>
    <property type="match status" value="1"/>
</dbReference>
<evidence type="ECO:0000256" key="1">
    <source>
        <dbReference type="ARBA" id="ARBA00001668"/>
    </source>
</evidence>
<sequence>MPELPEVETVRRGLEKLIVGGQITQVHLLYPKLINGDSQAFITGVTNASFTAIDRRGKYLLLRLSNGHTIVSHLRMEGQYSVESIETRPYKHTEIIFELLDQRRVFYNDTRRFGRMTLTNTHFEINDVPSLAKLGPEPTEKDLALDYMVDIFSRSKKPVKSFLLDQNQIAGIGNIYADEVLWQSKIHPETPTKTLTVRELSLLRENIIAEMKRAIAHHGTTVHSFSNVFGEVGQFQNELQAYGRVGQPCLRCGTTMVKIKVGQRGTTFCPACQMTHDRRIDEINRTN</sequence>
<evidence type="ECO:0000256" key="11">
    <source>
        <dbReference type="ARBA" id="ARBA00023239"/>
    </source>
</evidence>
<keyword evidence="20" id="KW-1185">Reference proteome</keyword>
<keyword evidence="12 15" id="KW-0511">Multifunctional enzyme</keyword>
<keyword evidence="11 15" id="KW-0456">Lyase</keyword>
<protein>
    <recommendedName>
        <fullName evidence="15">Formamidopyrimidine-DNA glycosylase</fullName>
        <shortName evidence="15">Fapy-DNA glycosylase</shortName>
        <ecNumber evidence="15">3.2.2.23</ecNumber>
    </recommendedName>
    <alternativeName>
        <fullName evidence="15">DNA-(apurinic or apyrimidinic site) lyase MutM</fullName>
        <shortName evidence="15">AP lyase MutM</shortName>
        <ecNumber evidence="15">4.2.99.18</ecNumber>
    </alternativeName>
</protein>
<comment type="caution">
    <text evidence="15">Lacks conserved residue(s) required for the propagation of feature annotation.</text>
</comment>
<evidence type="ECO:0000256" key="6">
    <source>
        <dbReference type="ARBA" id="ARBA00022771"/>
    </source>
</evidence>
<keyword evidence="8 15" id="KW-0862">Zinc</keyword>
<name>A0A9Q3XUE7_9LACO</name>
<feature type="active site" description="Proton donor" evidence="15">
    <location>
        <position position="3"/>
    </location>
</feature>
<dbReference type="NCBIfam" id="NF002211">
    <property type="entry name" value="PRK01103.1"/>
    <property type="match status" value="1"/>
</dbReference>
<dbReference type="Pfam" id="PF06831">
    <property type="entry name" value="H2TH"/>
    <property type="match status" value="1"/>
</dbReference>
<evidence type="ECO:0000313" key="19">
    <source>
        <dbReference type="EMBL" id="MBZ5962746.1"/>
    </source>
</evidence>
<proteinExistence type="inferred from homology"/>
<dbReference type="EMBL" id="JAHBFI010000016">
    <property type="protein sequence ID" value="MBZ5962746.1"/>
    <property type="molecule type" value="Genomic_DNA"/>
</dbReference>
<dbReference type="SUPFAM" id="SSF81624">
    <property type="entry name" value="N-terminal domain of MutM-like DNA repair proteins"/>
    <property type="match status" value="1"/>
</dbReference>
<comment type="catalytic activity">
    <reaction evidence="1 15">
        <text>Hydrolysis of DNA containing ring-opened 7-methylguanine residues, releasing 2,6-diamino-4-hydroxy-5-(N-methyl)formamidopyrimidine.</text>
        <dbReference type="EC" id="3.2.2.23"/>
    </reaction>
</comment>
<accession>A0A9Q3XUE7</accession>
<keyword evidence="13 15" id="KW-0326">Glycosidase</keyword>
<keyword evidence="6 15" id="KW-0863">Zinc-finger</keyword>
<dbReference type="GO" id="GO:0140078">
    <property type="term" value="F:class I DNA-(apurinic or apyrimidinic site) endonuclease activity"/>
    <property type="evidence" value="ECO:0007669"/>
    <property type="project" value="UniProtKB-EC"/>
</dbReference>
<dbReference type="InterPro" id="IPR020629">
    <property type="entry name" value="FPG_Glyclase"/>
</dbReference>
<dbReference type="InterPro" id="IPR010979">
    <property type="entry name" value="Ribosomal_uS13-like_H2TH"/>
</dbReference>
<evidence type="ECO:0000259" key="16">
    <source>
        <dbReference type="PROSITE" id="PS51066"/>
    </source>
</evidence>
<dbReference type="SMART" id="SM01232">
    <property type="entry name" value="H2TH"/>
    <property type="match status" value="1"/>
</dbReference>
<dbReference type="InterPro" id="IPR035937">
    <property type="entry name" value="FPG_N"/>
</dbReference>
<evidence type="ECO:0000256" key="9">
    <source>
        <dbReference type="ARBA" id="ARBA00023125"/>
    </source>
</evidence>
<keyword evidence="4 15" id="KW-0479">Metal-binding</keyword>
<evidence type="ECO:0000256" key="13">
    <source>
        <dbReference type="ARBA" id="ARBA00023295"/>
    </source>
</evidence>
<dbReference type="Proteomes" id="UP000752647">
    <property type="component" value="Unassembled WGS sequence"/>
</dbReference>
<dbReference type="PANTHER" id="PTHR22993:SF9">
    <property type="entry name" value="FORMAMIDOPYRIMIDINE-DNA GLYCOSYLASE"/>
    <property type="match status" value="1"/>
</dbReference>
<dbReference type="HAMAP" id="MF_00103">
    <property type="entry name" value="Fapy_DNA_glycosyl"/>
    <property type="match status" value="1"/>
</dbReference>
<gene>
    <name evidence="15 19" type="primary">mutM</name>
    <name evidence="15" type="synonym">fpg</name>
    <name evidence="18" type="ORF">C122C_0930</name>
    <name evidence="19" type="ORF">KIJ12_06260</name>
</gene>
<dbReference type="PANTHER" id="PTHR22993">
    <property type="entry name" value="FORMAMIDOPYRIMIDINE-DNA GLYCOSYLASE"/>
    <property type="match status" value="1"/>
</dbReference>
<evidence type="ECO:0000256" key="5">
    <source>
        <dbReference type="ARBA" id="ARBA00022763"/>
    </source>
</evidence>
<evidence type="ECO:0000256" key="4">
    <source>
        <dbReference type="ARBA" id="ARBA00022723"/>
    </source>
</evidence>